<evidence type="ECO:0000313" key="2">
    <source>
        <dbReference type="Proteomes" id="UP000252139"/>
    </source>
</evidence>
<comment type="caution">
    <text evidence="1">The sequence shown here is derived from an EMBL/GenBank/DDBJ whole genome shotgun (WGS) entry which is preliminary data.</text>
</comment>
<dbReference type="EMBL" id="PJQL01001767">
    <property type="protein sequence ID" value="RCH86925.1"/>
    <property type="molecule type" value="Genomic_DNA"/>
</dbReference>
<sequence>MQQNEYRALDLAYSMDYWRWLSEKEKDEQRKDTAAGIITKRSNFAEVPKKTRKNKNTYLAEDHLNINGYRESLGTIIGRS</sequence>
<accession>A0A367JAK1</accession>
<protein>
    <submittedName>
        <fullName evidence="1">Uncharacterized protein</fullName>
    </submittedName>
</protein>
<dbReference type="AlphaFoldDB" id="A0A367JAK1"/>
<dbReference type="OrthoDB" id="2226573at2759"/>
<dbReference type="Proteomes" id="UP000252139">
    <property type="component" value="Unassembled WGS sequence"/>
</dbReference>
<reference evidence="1 2" key="1">
    <citation type="journal article" date="2018" name="G3 (Bethesda)">
        <title>Phylogenetic and Phylogenomic Definition of Rhizopus Species.</title>
        <authorList>
            <person name="Gryganskyi A.P."/>
            <person name="Golan J."/>
            <person name="Dolatabadi S."/>
            <person name="Mondo S."/>
            <person name="Robb S."/>
            <person name="Idnurm A."/>
            <person name="Muszewska A."/>
            <person name="Steczkiewicz K."/>
            <person name="Masonjones S."/>
            <person name="Liao H.L."/>
            <person name="Gajdeczka M.T."/>
            <person name="Anike F."/>
            <person name="Vuek A."/>
            <person name="Anishchenko I.M."/>
            <person name="Voigt K."/>
            <person name="de Hoog G.S."/>
            <person name="Smith M.E."/>
            <person name="Heitman J."/>
            <person name="Vilgalys R."/>
            <person name="Stajich J.E."/>
        </authorList>
    </citation>
    <scope>NUCLEOTIDE SEQUENCE [LARGE SCALE GENOMIC DNA]</scope>
    <source>
        <strain evidence="1 2">CBS 357.93</strain>
    </source>
</reference>
<organism evidence="1 2">
    <name type="scientific">Rhizopus azygosporus</name>
    <name type="common">Rhizopus microsporus var. azygosporus</name>
    <dbReference type="NCBI Taxonomy" id="86630"/>
    <lineage>
        <taxon>Eukaryota</taxon>
        <taxon>Fungi</taxon>
        <taxon>Fungi incertae sedis</taxon>
        <taxon>Mucoromycota</taxon>
        <taxon>Mucoromycotina</taxon>
        <taxon>Mucoromycetes</taxon>
        <taxon>Mucorales</taxon>
        <taxon>Mucorineae</taxon>
        <taxon>Rhizopodaceae</taxon>
        <taxon>Rhizopus</taxon>
    </lineage>
</organism>
<name>A0A367JAK1_RHIAZ</name>
<gene>
    <name evidence="1" type="ORF">CU097_010492</name>
</gene>
<proteinExistence type="predicted"/>
<evidence type="ECO:0000313" key="1">
    <source>
        <dbReference type="EMBL" id="RCH86925.1"/>
    </source>
</evidence>
<keyword evidence="2" id="KW-1185">Reference proteome</keyword>
<feature type="non-terminal residue" evidence="1">
    <location>
        <position position="80"/>
    </location>
</feature>